<sequence length="686" mass="78784">MALRIKTLKLKINFLILVGSSKDYIVPFDTGLNIIYGDSDTGKSSILNLINYCLGASSVDLYDEIELKGKYCLLDVNLNGIRYTIKRNIFAPKDEIEVYHGNYKEIENSFPKYYSPNYSQTSDDGYFSEFLMEAMNIPLIKIKEAPSKEITKMVNLSFRDIFKYNYLDQDKIGSKKIFGENPIILTKLKEAFKLMYNVLDGQITEMEGRISVLNSDKNILTTKNNSVSSFLKETQVESLAELTIKKETLENDFEAIKDSINEIDKKIINGSEELNELRFVVNELENSIRESIQELGSLDIEIKQNIALRNEYKNDIQKIEATIEAIGKFPKIDDKQLECPLCDTVTNVSKLKDYFNNSDSKSIKGELNTLRRRMRELISLHQTLKENQSQLDIIIKNKTAELDELKLILDKQSINIIAPYLNHRDALSYRAGTLQSDLKNIQHFYKIRLQQSINDSEIVELGRKIQDLRDTLNILKENAPSINSILAEIGEKVKEIMVFVGVKNATNISISSRNYLPIIRNRDYETITSGGVRTVSSVAYFLSLMIYATENPVNYPSFLMIDTLTKYLGKVKDKDLETTNREEDIKEGMTDFEKYENLYKYVLSLNKFKDSFQLIIVDNDIPETLSEDMQGYIRKHFSTNIPGTEIGFIDDILTDTNSKQSDLFNFNDDDDDILKDVDFDEDIPLL</sequence>
<evidence type="ECO:0000256" key="1">
    <source>
        <dbReference type="SAM" id="Coils"/>
    </source>
</evidence>
<keyword evidence="3" id="KW-1185">Reference proteome</keyword>
<dbReference type="EMBL" id="CP147988">
    <property type="protein sequence ID" value="WXK50173.1"/>
    <property type="molecule type" value="Genomic_DNA"/>
</dbReference>
<evidence type="ECO:0000313" key="2">
    <source>
        <dbReference type="EMBL" id="WXK50173.1"/>
    </source>
</evidence>
<evidence type="ECO:0000313" key="3">
    <source>
        <dbReference type="Proteomes" id="UP001447857"/>
    </source>
</evidence>
<dbReference type="RefSeq" id="WP_338840572.1">
    <property type="nucleotide sequence ID" value="NZ_CP147988.1"/>
</dbReference>
<feature type="coiled-coil region" evidence="1">
    <location>
        <begin position="232"/>
        <end position="301"/>
    </location>
</feature>
<name>A0ABZ2QB63_9FLAO</name>
<reference evidence="2 3" key="1">
    <citation type="submission" date="2024-02" db="EMBL/GenBank/DDBJ databases">
        <title>complete genome of Flavobacterium ginsenosidimutans Str. YTB16.</title>
        <authorList>
            <person name="Wang Q."/>
        </authorList>
    </citation>
    <scope>NUCLEOTIDE SEQUENCE [LARGE SCALE GENOMIC DNA]</scope>
    <source>
        <strain evidence="2 3">YTB16</strain>
    </source>
</reference>
<dbReference type="Gene3D" id="3.40.50.300">
    <property type="entry name" value="P-loop containing nucleotide triphosphate hydrolases"/>
    <property type="match status" value="1"/>
</dbReference>
<dbReference type="InterPro" id="IPR027417">
    <property type="entry name" value="P-loop_NTPase"/>
</dbReference>
<proteinExistence type="predicted"/>
<evidence type="ECO:0008006" key="4">
    <source>
        <dbReference type="Google" id="ProtNLM"/>
    </source>
</evidence>
<accession>A0ABZ2QB63</accession>
<feature type="coiled-coil region" evidence="1">
    <location>
        <begin position="367"/>
        <end position="415"/>
    </location>
</feature>
<dbReference type="SUPFAM" id="SSF52540">
    <property type="entry name" value="P-loop containing nucleoside triphosphate hydrolases"/>
    <property type="match status" value="1"/>
</dbReference>
<protein>
    <recommendedName>
        <fullName evidence="4">Rad50/SbcC-type AAA domain-containing protein</fullName>
    </recommendedName>
</protein>
<gene>
    <name evidence="2" type="ORF">V6624_00785</name>
</gene>
<organism evidence="2 3">
    <name type="scientific">Flavobacterium ginsenosidimutans</name>
    <dbReference type="NCBI Taxonomy" id="687844"/>
    <lineage>
        <taxon>Bacteria</taxon>
        <taxon>Pseudomonadati</taxon>
        <taxon>Bacteroidota</taxon>
        <taxon>Flavobacteriia</taxon>
        <taxon>Flavobacteriales</taxon>
        <taxon>Flavobacteriaceae</taxon>
        <taxon>Flavobacterium</taxon>
    </lineage>
</organism>
<keyword evidence="1" id="KW-0175">Coiled coil</keyword>
<dbReference type="Proteomes" id="UP001447857">
    <property type="component" value="Chromosome"/>
</dbReference>